<dbReference type="CDD" id="cd00448">
    <property type="entry name" value="YjgF_YER057c_UK114_family"/>
    <property type="match status" value="1"/>
</dbReference>
<protein>
    <submittedName>
        <fullName evidence="2">RidA family protein</fullName>
    </submittedName>
</protein>
<evidence type="ECO:0000256" key="1">
    <source>
        <dbReference type="ARBA" id="ARBA00010552"/>
    </source>
</evidence>
<dbReference type="EMBL" id="VLTJ01000001">
    <property type="protein sequence ID" value="TSH99220.1"/>
    <property type="molecule type" value="Genomic_DNA"/>
</dbReference>
<dbReference type="InterPro" id="IPR035959">
    <property type="entry name" value="RutC-like_sf"/>
</dbReference>
<dbReference type="SUPFAM" id="SSF55298">
    <property type="entry name" value="YjgF-like"/>
    <property type="match status" value="1"/>
</dbReference>
<dbReference type="Gene3D" id="3.30.1330.40">
    <property type="entry name" value="RutC-like"/>
    <property type="match status" value="1"/>
</dbReference>
<dbReference type="PANTHER" id="PTHR11803">
    <property type="entry name" value="2-IMINOBUTANOATE/2-IMINOPROPANOATE DEAMINASE RIDA"/>
    <property type="match status" value="1"/>
</dbReference>
<comment type="similarity">
    <text evidence="1">Belongs to the RutC family.</text>
</comment>
<proteinExistence type="inferred from homology"/>
<dbReference type="GO" id="GO:0019239">
    <property type="term" value="F:deaminase activity"/>
    <property type="evidence" value="ECO:0007669"/>
    <property type="project" value="TreeGrafter"/>
</dbReference>
<reference evidence="2 3" key="1">
    <citation type="submission" date="2019-07" db="EMBL/GenBank/DDBJ databases">
        <title>Qingshengfaniella alkalisoli gen. nov., sp. nov., isolated from saline soil.</title>
        <authorList>
            <person name="Xu L."/>
            <person name="Huang X.-X."/>
            <person name="Sun J.-Q."/>
        </authorList>
    </citation>
    <scope>NUCLEOTIDE SEQUENCE [LARGE SCALE GENOMIC DNA]</scope>
    <source>
        <strain evidence="2 3">DSM 27279</strain>
    </source>
</reference>
<accession>A0A556B235</accession>
<organism evidence="2 3">
    <name type="scientific">Verticiella sediminum</name>
    <dbReference type="NCBI Taxonomy" id="1247510"/>
    <lineage>
        <taxon>Bacteria</taxon>
        <taxon>Pseudomonadati</taxon>
        <taxon>Pseudomonadota</taxon>
        <taxon>Betaproteobacteria</taxon>
        <taxon>Burkholderiales</taxon>
        <taxon>Alcaligenaceae</taxon>
        <taxon>Verticiella</taxon>
    </lineage>
</organism>
<dbReference type="InterPro" id="IPR006175">
    <property type="entry name" value="YjgF/YER057c/UK114"/>
</dbReference>
<comment type="caution">
    <text evidence="2">The sequence shown here is derived from an EMBL/GenBank/DDBJ whole genome shotgun (WGS) entry which is preliminary data.</text>
</comment>
<evidence type="ECO:0000313" key="3">
    <source>
        <dbReference type="Proteomes" id="UP000318405"/>
    </source>
</evidence>
<dbReference type="RefSeq" id="WP_143946129.1">
    <property type="nucleotide sequence ID" value="NZ_BAABMB010000001.1"/>
</dbReference>
<dbReference type="Pfam" id="PF01042">
    <property type="entry name" value="Ribonuc_L-PSP"/>
    <property type="match status" value="1"/>
</dbReference>
<sequence>MSNRIDPDTVVPPAGPYSQAILSEGHGRWLHVSGQIGVLPDGALAGDFSAQARATWDNLLNVLAAAGMGVADLVEVTTYVVDPADLPALGPIRAGYLGDARPASTLVVAAALARPEWRIEVQAVAFQPA</sequence>
<evidence type="ECO:0000313" key="2">
    <source>
        <dbReference type="EMBL" id="TSH99220.1"/>
    </source>
</evidence>
<gene>
    <name evidence="2" type="ORF">FOZ76_00355</name>
</gene>
<dbReference type="OrthoDB" id="9808943at2"/>
<dbReference type="GO" id="GO:0005829">
    <property type="term" value="C:cytosol"/>
    <property type="evidence" value="ECO:0007669"/>
    <property type="project" value="TreeGrafter"/>
</dbReference>
<dbReference type="AlphaFoldDB" id="A0A556B235"/>
<dbReference type="Proteomes" id="UP000318405">
    <property type="component" value="Unassembled WGS sequence"/>
</dbReference>
<keyword evidence="3" id="KW-1185">Reference proteome</keyword>
<name>A0A556B235_9BURK</name>
<dbReference type="PANTHER" id="PTHR11803:SF58">
    <property type="entry name" value="PROTEIN HMF1-RELATED"/>
    <property type="match status" value="1"/>
</dbReference>